<proteinExistence type="predicted"/>
<dbReference type="FunFam" id="3.40.50.980:FF:000001">
    <property type="entry name" value="Non-ribosomal peptide synthetase"/>
    <property type="match status" value="1"/>
</dbReference>
<dbReference type="Gene3D" id="3.40.640.10">
    <property type="entry name" value="Type I PLP-dependent aspartate aminotransferase-like (Major domain)"/>
    <property type="match status" value="1"/>
</dbReference>
<dbReference type="PROSITE" id="PS50075">
    <property type="entry name" value="CARRIER"/>
    <property type="match status" value="2"/>
</dbReference>
<organism evidence="7">
    <name type="scientific">Sorangium cellulosum</name>
    <name type="common">Polyangium cellulosum</name>
    <dbReference type="NCBI Taxonomy" id="56"/>
    <lineage>
        <taxon>Bacteria</taxon>
        <taxon>Pseudomonadati</taxon>
        <taxon>Myxococcota</taxon>
        <taxon>Polyangia</taxon>
        <taxon>Polyangiales</taxon>
        <taxon>Polyangiaceae</taxon>
        <taxon>Sorangium</taxon>
    </lineage>
</organism>
<dbReference type="NCBIfam" id="TIGR01733">
    <property type="entry name" value="AA-adenyl-dom"/>
    <property type="match status" value="1"/>
</dbReference>
<dbReference type="EMBL" id="KF657738">
    <property type="protein sequence ID" value="AHB82056.1"/>
    <property type="molecule type" value="Genomic_DNA"/>
</dbReference>
<dbReference type="InterPro" id="IPR006162">
    <property type="entry name" value="Ppantetheine_attach_site"/>
</dbReference>
<feature type="region of interest" description="Disordered" evidence="5">
    <location>
        <begin position="2240"/>
        <end position="2273"/>
    </location>
</feature>
<dbReference type="InterPro" id="IPR015422">
    <property type="entry name" value="PyrdxlP-dep_Trfase_small"/>
</dbReference>
<dbReference type="GO" id="GO:0031177">
    <property type="term" value="F:phosphopantetheine binding"/>
    <property type="evidence" value="ECO:0007669"/>
    <property type="project" value="InterPro"/>
</dbReference>
<dbReference type="GO" id="GO:0043041">
    <property type="term" value="P:amino acid activation for nonribosomal peptide biosynthetic process"/>
    <property type="evidence" value="ECO:0007669"/>
    <property type="project" value="TreeGrafter"/>
</dbReference>
<dbReference type="GO" id="GO:0030170">
    <property type="term" value="F:pyridoxal phosphate binding"/>
    <property type="evidence" value="ECO:0007669"/>
    <property type="project" value="InterPro"/>
</dbReference>
<dbReference type="InterPro" id="IPR045851">
    <property type="entry name" value="AMP-bd_C_sf"/>
</dbReference>
<dbReference type="InterPro" id="IPR020845">
    <property type="entry name" value="AMP-binding_CS"/>
</dbReference>
<dbReference type="InterPro" id="IPR020806">
    <property type="entry name" value="PKS_PP-bd"/>
</dbReference>
<dbReference type="PROSITE" id="PS00012">
    <property type="entry name" value="PHOSPHOPANTETHEINE"/>
    <property type="match status" value="1"/>
</dbReference>
<dbReference type="SUPFAM" id="SSF51679">
    <property type="entry name" value="Bacterial luciferase-like"/>
    <property type="match status" value="1"/>
</dbReference>
<dbReference type="GO" id="GO:0008483">
    <property type="term" value="F:transaminase activity"/>
    <property type="evidence" value="ECO:0007669"/>
    <property type="project" value="InterPro"/>
</dbReference>
<dbReference type="InterPro" id="IPR001242">
    <property type="entry name" value="Condensation_dom"/>
</dbReference>
<dbReference type="Gene3D" id="3.30.300.30">
    <property type="match status" value="1"/>
</dbReference>
<dbReference type="Pfam" id="PF00202">
    <property type="entry name" value="Aminotran_3"/>
    <property type="match status" value="1"/>
</dbReference>
<dbReference type="CDD" id="cd00610">
    <property type="entry name" value="OAT_like"/>
    <property type="match status" value="1"/>
</dbReference>
<dbReference type="SUPFAM" id="SSF53383">
    <property type="entry name" value="PLP-dependent transferases"/>
    <property type="match status" value="1"/>
</dbReference>
<dbReference type="GO" id="GO:0072330">
    <property type="term" value="P:monocarboxylic acid biosynthetic process"/>
    <property type="evidence" value="ECO:0007669"/>
    <property type="project" value="UniProtKB-ARBA"/>
</dbReference>
<sequence>MEKHEIGSPAHGPATSPQGGRREMLLQEMRSIMARMFRTGVDDIDPRAPFLEMGADSLALTEAVRIIQTTYGLKLSIRQFFEETTTIAALASYIDEKLPEGWSAPGKATSPGAEPPPGRPQAPVAQAQAPVAQAQAPVAQAQAPVVLPVAAPVLAPAAALAPALPLGALQVPRGELTALLGQQLQVVSQLVSRQLALLSGRPVAPSAEAQAPALGATTPAGAAEPPRPALRVEGPTNGHSHGAATNGAAAHGATENGAAASGAAPAAVVTSRGLGARQQQHLEALVERYNRRTRRSKELTQQHRAHLADSRATVGFRFSTKEMLYPIVGERSSGARIWDVDGNEYVDMTMGFGVHLFGNRPAFVSEALRQELESGVDLGPRSPAAGEVAELICQLTGHERVAFCNSGTEAIMTAIRLVRARTGRSRIALFSGSYHGHSDGTLAERNTSMGPLDSSPVAPGIPRGVASDVVVLEYGAPESLELLRAHGKELAAVLVEPVQSRHLELQPAEFLREVRQITRETGTALFFDEMISGFRVHPAGAQGLFGVQADIATYGKIVGGGMPIGVVAGRAEYLNGIDGGPWRYGDRSYPKEDMTFFGGTFCQHPLAMVAARAVLRRLRDEGPALQQRVSKMASEFARDANQLFVEHGAPIRIEHFGSQFRFGYSGNMDLLFYHLLERGVYIWEWRNCFLSTAHTAEDMSLVLDALRSSLEELRSGGFLDSAGPVPVDSPLRAKTSPAALKSGSAAAAATLPAPPAAAAPAAAAPAAATAPAAVLEPAARRIPQFVERRRGSAAEAGEGAIVAARTARPLELSLSFFGKYDAAFRRDKYDLLFESCRWADDRGFSAAWLPERHFHSFGGLSPNPSLLAAALARTTRNLRLRAGSVVLPLHNPIRVAEEWAVVDNLSGGRVGVAFASGWHPDDFVLAPGNYGNQREITFRDAELVQKLWRGEPVRLPGGAGNPVEIHIHPRPMQAELPLWLTIVNNPETYVKAGQLGVGVLTNLMGQTHEDLARNIRLYRKALADNGWAPERGHVTVLVHTFVDATDAAAREAARRPFNEYLQSSIGLFRNLVKSEQLDIDFDNLTADDRDYLCDKAFSRYLDTSLLVGSPASCEAVVRKLEALGVDEIAAFVDFGVAGQKVMDSLPLLDEVRQRCQRPEPAPRAGGAAPEIGGAVAEIGQARVGQRPLLASQQQMWVLSQISPEGAISYTDLVAIELRGPLDQPALRACLDALVRRHEALRSWISDDGLSQRVADEVALEVPVVALPDDEAARAWLRAHSGAPIDLHRAPALQAHLLALGERRHVLVLRAHHVFVDGWSLGNLVGELGQLYTARRAGRPAELPPAPQFGDFARWQEALQRSERWAEDEAYWLSRLSGPLPTPELPTDRPRPAVMSFRGERQTRRLDARLVRLVGDVSRKHGCTPFMVFFAAYALLLRRLCQQRDLLVGVAVGGRPSELGEGLVGSMSQLLPIRLEQPRDGSFADLLRLVRGTLLEAFEHEAYPYARLVQKLGAGQDLSRAPLVSAVFNYDRPLEIPGFAELEARALPRDIGFARYDLYLNVMTIGGEVELECDYSTDLFEPASIGRTLAAYARLLEQICEDPRGRLPDYAVVTGEDEERLLVAWNATVDDDPAWLPVHRQFEARARETPDAIAVAVDADLAQGSSVPAQALTYAELDRRASRLAAELRAKGAGPESRVAILAPRSPELIVGLLGILKAGAAFLPLDPAYPASRLTWMLEDAGARLLVTVRSHAGALPAATAERVLVDEVCVDAASGAPAAEPGAAVQPGNLAYLMYTSGSTGRPKGVMIPHAGFADYLRWCREVYPVTDGDGTPLHGSIAFDATLTSIFPALCAGRAVFVVPDEHEIEGLVRALRGGRRFGFVKLTPSHLGMLAELSGGANLLECTGALILGGEALTEAPLAPWKQRAPRLRILNEYGPTEAVVGCAIHEGWDVLPLSGGASIGRPAANTQLYVLDEQMRLLPPGVIGELYIGGVCLARGYNRAPALTAQRFVPNPFAGRTPGAAPGSRLYRTGDRARFLPDGTLEFLGRRDDQVKIRGFRVELGEITAVLAQHPRVLGAVAVVRGDHLVAYVGSDAAGTADEAPLRSALRERLRESLPAHMVPADLVVLASLPLTVNGKVDAPRLPEPTRENPEAAEADRAPRSELEARIAAVWCELLGLDRVGIHQNFFDLGGHSHLVVRAHRRLVEETGRDVPVVEMFRHPTVATLAALFGDGHAERARAPEASEDREARANARRLALQGQRQRAQKGRS</sequence>
<dbReference type="GO" id="GO:0044550">
    <property type="term" value="P:secondary metabolite biosynthetic process"/>
    <property type="evidence" value="ECO:0007669"/>
    <property type="project" value="TreeGrafter"/>
</dbReference>
<keyword evidence="2" id="KW-0596">Phosphopantetheine</keyword>
<feature type="compositionally biased region" description="Basic and acidic residues" evidence="5">
    <location>
        <begin position="2142"/>
        <end position="2163"/>
    </location>
</feature>
<dbReference type="Gene3D" id="3.30.559.10">
    <property type="entry name" value="Chloramphenicol acetyltransferase-like domain"/>
    <property type="match status" value="1"/>
</dbReference>
<dbReference type="FunFam" id="2.30.38.10:FF:000001">
    <property type="entry name" value="Non-ribosomal peptide synthetase PvdI"/>
    <property type="match status" value="1"/>
</dbReference>
<dbReference type="Gene3D" id="1.10.1200.10">
    <property type="entry name" value="ACP-like"/>
    <property type="match status" value="2"/>
</dbReference>
<dbReference type="NCBIfam" id="TIGR04020">
    <property type="entry name" value="seco_metab_LLM"/>
    <property type="match status" value="1"/>
</dbReference>
<dbReference type="PANTHER" id="PTHR45527">
    <property type="entry name" value="NONRIBOSOMAL PEPTIDE SYNTHETASE"/>
    <property type="match status" value="1"/>
</dbReference>
<dbReference type="PANTHER" id="PTHR45527:SF1">
    <property type="entry name" value="FATTY ACID SYNTHASE"/>
    <property type="match status" value="1"/>
</dbReference>
<dbReference type="InterPro" id="IPR036736">
    <property type="entry name" value="ACP-like_sf"/>
</dbReference>
<protein>
    <submittedName>
        <fullName evidence="7">Non ribosomal peptide synthetase</fullName>
    </submittedName>
</protein>
<dbReference type="InterPro" id="IPR010071">
    <property type="entry name" value="AA_adenyl_dom"/>
</dbReference>
<dbReference type="CDD" id="cd05930">
    <property type="entry name" value="A_NRPS"/>
    <property type="match status" value="1"/>
</dbReference>
<dbReference type="Gene3D" id="3.30.559.30">
    <property type="entry name" value="Nonribosomal peptide synthetase, condensation domain"/>
    <property type="match status" value="1"/>
</dbReference>
<evidence type="ECO:0000256" key="4">
    <source>
        <dbReference type="ARBA" id="ARBA00022898"/>
    </source>
</evidence>
<dbReference type="PROSITE" id="PS00455">
    <property type="entry name" value="AMP_BINDING"/>
    <property type="match status" value="1"/>
</dbReference>
<feature type="region of interest" description="Disordered" evidence="5">
    <location>
        <begin position="2141"/>
        <end position="2163"/>
    </location>
</feature>
<evidence type="ECO:0000256" key="2">
    <source>
        <dbReference type="ARBA" id="ARBA00022450"/>
    </source>
</evidence>
<dbReference type="InterPro" id="IPR015421">
    <property type="entry name" value="PyrdxlP-dep_Trfase_major"/>
</dbReference>
<dbReference type="GO" id="GO:0005737">
    <property type="term" value="C:cytoplasm"/>
    <property type="evidence" value="ECO:0007669"/>
    <property type="project" value="TreeGrafter"/>
</dbReference>
<keyword evidence="4" id="KW-0663">Pyridoxal phosphate</keyword>
<dbReference type="CDD" id="cd19531">
    <property type="entry name" value="LCL_NRPS-like"/>
    <property type="match status" value="1"/>
</dbReference>
<feature type="compositionally biased region" description="Basic and acidic residues" evidence="5">
    <location>
        <begin position="2240"/>
        <end position="2254"/>
    </location>
</feature>
<dbReference type="Pfam" id="PF00501">
    <property type="entry name" value="AMP-binding"/>
    <property type="match status" value="1"/>
</dbReference>
<feature type="region of interest" description="Disordered" evidence="5">
    <location>
        <begin position="102"/>
        <end position="129"/>
    </location>
</feature>
<dbReference type="Pfam" id="PF13193">
    <property type="entry name" value="AMP-binding_C"/>
    <property type="match status" value="1"/>
</dbReference>
<dbReference type="Pfam" id="PF00668">
    <property type="entry name" value="Condensation"/>
    <property type="match status" value="1"/>
</dbReference>
<feature type="domain" description="Carrier" evidence="6">
    <location>
        <begin position="2162"/>
        <end position="2237"/>
    </location>
</feature>
<feature type="domain" description="Carrier" evidence="6">
    <location>
        <begin position="20"/>
        <end position="98"/>
    </location>
</feature>
<evidence type="ECO:0000256" key="1">
    <source>
        <dbReference type="ARBA" id="ARBA00001957"/>
    </source>
</evidence>
<dbReference type="InterPro" id="IPR025110">
    <property type="entry name" value="AMP-bd_C"/>
</dbReference>
<evidence type="ECO:0000259" key="6">
    <source>
        <dbReference type="PROSITE" id="PS50075"/>
    </source>
</evidence>
<dbReference type="InterPro" id="IPR015424">
    <property type="entry name" value="PyrdxlP-dep_Trfase"/>
</dbReference>
<evidence type="ECO:0000256" key="5">
    <source>
        <dbReference type="SAM" id="MobiDB-lite"/>
    </source>
</evidence>
<feature type="compositionally biased region" description="Low complexity" evidence="5">
    <location>
        <begin position="211"/>
        <end position="224"/>
    </location>
</feature>
<feature type="compositionally biased region" description="Low complexity" evidence="5">
    <location>
        <begin position="237"/>
        <end position="258"/>
    </location>
</feature>
<comment type="cofactor">
    <cofactor evidence="1">
        <name>pantetheine 4'-phosphate</name>
        <dbReference type="ChEBI" id="CHEBI:47942"/>
    </cofactor>
</comment>
<dbReference type="InterPro" id="IPR036661">
    <property type="entry name" value="Luciferase-like_sf"/>
</dbReference>
<dbReference type="InterPro" id="IPR005814">
    <property type="entry name" value="Aminotrans_3"/>
</dbReference>
<name>V5UUZ8_SORCE</name>
<dbReference type="Gene3D" id="2.30.38.10">
    <property type="entry name" value="Luciferase, Domain 3"/>
    <property type="match status" value="1"/>
</dbReference>
<dbReference type="SMART" id="SM01294">
    <property type="entry name" value="PKS_PP_betabranch"/>
    <property type="match status" value="1"/>
</dbReference>
<evidence type="ECO:0000313" key="7">
    <source>
        <dbReference type="EMBL" id="AHB82056.1"/>
    </source>
</evidence>
<evidence type="ECO:0000256" key="3">
    <source>
        <dbReference type="ARBA" id="ARBA00022553"/>
    </source>
</evidence>
<accession>V5UUZ8</accession>
<dbReference type="InterPro" id="IPR000873">
    <property type="entry name" value="AMP-dep_synth/lig_dom"/>
</dbReference>
<dbReference type="SUPFAM" id="SSF47336">
    <property type="entry name" value="ACP-like"/>
    <property type="match status" value="2"/>
</dbReference>
<dbReference type="FunFam" id="1.10.1200.10:FF:000016">
    <property type="entry name" value="Non-ribosomal peptide synthase"/>
    <property type="match status" value="1"/>
</dbReference>
<reference evidence="7" key="1">
    <citation type="journal article" date="2013" name="J. Am. Chem. Soc.">
        <title>Microsclerodermins from terrestrial myxobacteria: an intriguing biosynthesis likely connected to a sponge symbiont.</title>
        <authorList>
            <person name="Hoffmann T."/>
            <person name="Mueller S."/>
            <person name="Nadmid S."/>
            <person name="Garcia R."/>
            <person name="Mueller R."/>
        </authorList>
    </citation>
    <scope>NUCLEOTIDE SEQUENCE</scope>
    <source>
        <strain evidence="7">So ce38</strain>
    </source>
</reference>
<feature type="region of interest" description="Disordered" evidence="5">
    <location>
        <begin position="1"/>
        <end position="21"/>
    </location>
</feature>
<dbReference type="InterPro" id="IPR011251">
    <property type="entry name" value="Luciferase-like_dom"/>
</dbReference>
<feature type="compositionally biased region" description="Low complexity" evidence="5">
    <location>
        <begin position="2257"/>
        <end position="2266"/>
    </location>
</feature>
<dbReference type="Pfam" id="PF00550">
    <property type="entry name" value="PP-binding"/>
    <property type="match status" value="2"/>
</dbReference>
<dbReference type="InterPro" id="IPR009081">
    <property type="entry name" value="PP-bd_ACP"/>
</dbReference>
<dbReference type="GO" id="GO:0016705">
    <property type="term" value="F:oxidoreductase activity, acting on paired donors, with incorporation or reduction of molecular oxygen"/>
    <property type="evidence" value="ECO:0007669"/>
    <property type="project" value="InterPro"/>
</dbReference>
<gene>
    <name evidence="7" type="primary">mscF</name>
</gene>
<dbReference type="Gene3D" id="3.20.20.30">
    <property type="entry name" value="Luciferase-like domain"/>
    <property type="match status" value="1"/>
</dbReference>
<dbReference type="SMART" id="SM00823">
    <property type="entry name" value="PKS_PP"/>
    <property type="match status" value="2"/>
</dbReference>
<dbReference type="Gene3D" id="3.90.1150.10">
    <property type="entry name" value="Aspartate Aminotransferase, domain 1"/>
    <property type="match status" value="1"/>
</dbReference>
<dbReference type="InterPro" id="IPR024011">
    <property type="entry name" value="Biosynth_lucif-like_mOase_dom"/>
</dbReference>
<dbReference type="SUPFAM" id="SSF52777">
    <property type="entry name" value="CoA-dependent acyltransferases"/>
    <property type="match status" value="2"/>
</dbReference>
<keyword evidence="3" id="KW-0597">Phosphoprotein</keyword>
<dbReference type="InterPro" id="IPR023213">
    <property type="entry name" value="CAT-like_dom_sf"/>
</dbReference>
<dbReference type="Gene3D" id="3.40.50.980">
    <property type="match status" value="2"/>
</dbReference>
<dbReference type="SUPFAM" id="SSF56801">
    <property type="entry name" value="Acetyl-CoA synthetase-like"/>
    <property type="match status" value="1"/>
</dbReference>
<dbReference type="Pfam" id="PF00296">
    <property type="entry name" value="Bac_luciferase"/>
    <property type="match status" value="1"/>
</dbReference>
<feature type="region of interest" description="Disordered" evidence="5">
    <location>
        <begin position="208"/>
        <end position="258"/>
    </location>
</feature>